<evidence type="ECO:0000256" key="1">
    <source>
        <dbReference type="ARBA" id="ARBA00022630"/>
    </source>
</evidence>
<keyword evidence="1" id="KW-0285">Flavoprotein</keyword>
<proteinExistence type="predicted"/>
<dbReference type="PANTHER" id="PTHR43476:SF3">
    <property type="entry name" value="FAD-BINDING MONOOXYGENASE"/>
    <property type="match status" value="1"/>
</dbReference>
<dbReference type="InterPro" id="IPR002938">
    <property type="entry name" value="FAD-bd"/>
</dbReference>
<feature type="domain" description="FAD-binding" evidence="4">
    <location>
        <begin position="20"/>
        <end position="227"/>
    </location>
</feature>
<dbReference type="Pfam" id="PF01494">
    <property type="entry name" value="FAD_binding_3"/>
    <property type="match status" value="2"/>
</dbReference>
<dbReference type="EMBL" id="PDLM01000006">
    <property type="protein sequence ID" value="RDW75503.1"/>
    <property type="molecule type" value="Genomic_DNA"/>
</dbReference>
<evidence type="ECO:0000313" key="5">
    <source>
        <dbReference type="EMBL" id="RDW75503.1"/>
    </source>
</evidence>
<evidence type="ECO:0000256" key="2">
    <source>
        <dbReference type="ARBA" id="ARBA00022827"/>
    </source>
</evidence>
<reference evidence="5 6" key="1">
    <citation type="journal article" date="2018" name="IMA Fungus">
        <title>IMA Genome-F 9: Draft genome sequence of Annulohypoxylon stygium, Aspergillus mulundensis, Berkeleyomyces basicola (syn. Thielaviopsis basicola), Ceratocystis smalleyi, two Cercospora beticola strains, Coleophoma cylindrospora, Fusarium fracticaudum, Phialophora cf. hyalina, and Morchella septimelata.</title>
        <authorList>
            <person name="Wingfield B.D."/>
            <person name="Bills G.F."/>
            <person name="Dong Y."/>
            <person name="Huang W."/>
            <person name="Nel W.J."/>
            <person name="Swalarsk-Parry B.S."/>
            <person name="Vaghefi N."/>
            <person name="Wilken P.M."/>
            <person name="An Z."/>
            <person name="de Beer Z.W."/>
            <person name="De Vos L."/>
            <person name="Chen L."/>
            <person name="Duong T.A."/>
            <person name="Gao Y."/>
            <person name="Hammerbacher A."/>
            <person name="Kikkert J.R."/>
            <person name="Li Y."/>
            <person name="Li H."/>
            <person name="Li K."/>
            <person name="Li Q."/>
            <person name="Liu X."/>
            <person name="Ma X."/>
            <person name="Naidoo K."/>
            <person name="Pethybridge S.J."/>
            <person name="Sun J."/>
            <person name="Steenkamp E.T."/>
            <person name="van der Nest M.A."/>
            <person name="van Wyk S."/>
            <person name="Wingfield M.J."/>
            <person name="Xiong C."/>
            <person name="Yue Q."/>
            <person name="Zhang X."/>
        </authorList>
    </citation>
    <scope>NUCLEOTIDE SEQUENCE [LARGE SCALE GENOMIC DNA]</scope>
    <source>
        <strain evidence="5 6">BP6252</strain>
    </source>
</reference>
<evidence type="ECO:0000259" key="4">
    <source>
        <dbReference type="Pfam" id="PF01494"/>
    </source>
</evidence>
<keyword evidence="6" id="KW-1185">Reference proteome</keyword>
<dbReference type="PRINTS" id="PR00420">
    <property type="entry name" value="RNGMNOXGNASE"/>
</dbReference>
<sequence>MADLKHTVTHVETIDDYEATDVLIVGCGPTGAMLSALLGHQKVRNVVLDREPGITTDPRGIALDEDGIRLLQALGLYDDIYTSIGSCKHGNLQFYWGNGKKAGPPTVHENELQHSHIGFICHKQPALEASLRKAMSKAGYSDLRLSSTITSISEDEDWVYARYTDSLGAERKIKSKFLVGADGKTGYTRKQYLEAYGVKLQQASKYTYEETWVALNWKITLPTKETHPDFPLWELGYRPEDVYDAFFPVNFRFLCNPERPAVCGRFGLLEDKLWRFEFLVKKNEDGMEMSEPKMIDKIVFPYITHEGKRYGLQQEVQYPRDCIQTLRSRPFVFSARSCNKWALRRVVLCGDSAHVLPPFGGQGIASGFRDASALAWRLAVACRSGFQNHENLLTGWYTERKQQLERSLALTIENGAFVTETNPVKIFFRDWYLWFLQLHPGWKYWLEMGARRYGMIRYEYEPGMAFLPDMGGGACFPQVYCVPLGVKQGVGQPGFTDDFVFAPRKTGLFQIVVLLDGIAELTWAYNSLAEVDTLSHGEVKTAEATYIIHDLTSGSNSLPENIEDSVIRIATAAEFAQDSRLCGGRPPPKHYDAFGLRKAFKRKNFVILRPDRFVYAACSDKAELEKAVARIETALHS</sequence>
<dbReference type="InterPro" id="IPR050631">
    <property type="entry name" value="PheA/TfdB_FAD_monoxygenase"/>
</dbReference>
<dbReference type="PANTHER" id="PTHR43476">
    <property type="entry name" value="3-(3-HYDROXY-PHENYL)PROPIONATE/3-HYDROXYCINNAMIC ACID HYDROXYLASE"/>
    <property type="match status" value="1"/>
</dbReference>
<name>A0A3D8RN80_9HELO</name>
<keyword evidence="2" id="KW-0274">FAD</keyword>
<dbReference type="Gene3D" id="3.50.50.60">
    <property type="entry name" value="FAD/NAD(P)-binding domain"/>
    <property type="match status" value="2"/>
</dbReference>
<dbReference type="STRING" id="1849047.A0A3D8RN80"/>
<dbReference type="Proteomes" id="UP000256645">
    <property type="component" value="Unassembled WGS sequence"/>
</dbReference>
<accession>A0A3D8RN80</accession>
<gene>
    <name evidence="5" type="ORF">BP6252_06645</name>
</gene>
<dbReference type="OrthoDB" id="10016252at2759"/>
<comment type="caution">
    <text evidence="5">The sequence shown here is derived from an EMBL/GenBank/DDBJ whole genome shotgun (WGS) entry which is preliminary data.</text>
</comment>
<keyword evidence="3" id="KW-0560">Oxidoreductase</keyword>
<protein>
    <recommendedName>
        <fullName evidence="4">FAD-binding domain-containing protein</fullName>
    </recommendedName>
</protein>
<dbReference type="InterPro" id="IPR036188">
    <property type="entry name" value="FAD/NAD-bd_sf"/>
</dbReference>
<feature type="domain" description="FAD-binding" evidence="4">
    <location>
        <begin position="326"/>
        <end position="402"/>
    </location>
</feature>
<dbReference type="GO" id="GO:0071949">
    <property type="term" value="F:FAD binding"/>
    <property type="evidence" value="ECO:0007669"/>
    <property type="project" value="InterPro"/>
</dbReference>
<dbReference type="SUPFAM" id="SSF51905">
    <property type="entry name" value="FAD/NAD(P)-binding domain"/>
    <property type="match status" value="1"/>
</dbReference>
<evidence type="ECO:0000313" key="6">
    <source>
        <dbReference type="Proteomes" id="UP000256645"/>
    </source>
</evidence>
<evidence type="ECO:0000256" key="3">
    <source>
        <dbReference type="ARBA" id="ARBA00023002"/>
    </source>
</evidence>
<dbReference type="AlphaFoldDB" id="A0A3D8RN80"/>
<dbReference type="GO" id="GO:0008688">
    <property type="term" value="F:3-(3-hydroxyphenyl)propionate hydroxylase activity"/>
    <property type="evidence" value="ECO:0007669"/>
    <property type="project" value="TreeGrafter"/>
</dbReference>
<organism evidence="5 6">
    <name type="scientific">Coleophoma cylindrospora</name>
    <dbReference type="NCBI Taxonomy" id="1849047"/>
    <lineage>
        <taxon>Eukaryota</taxon>
        <taxon>Fungi</taxon>
        <taxon>Dikarya</taxon>
        <taxon>Ascomycota</taxon>
        <taxon>Pezizomycotina</taxon>
        <taxon>Leotiomycetes</taxon>
        <taxon>Helotiales</taxon>
        <taxon>Dermateaceae</taxon>
        <taxon>Coleophoma</taxon>
    </lineage>
</organism>
<dbReference type="GO" id="GO:0019622">
    <property type="term" value="P:3-(3-hydroxy)phenylpropionate catabolic process"/>
    <property type="evidence" value="ECO:0007669"/>
    <property type="project" value="TreeGrafter"/>
</dbReference>